<dbReference type="PANTHER" id="PTHR46008">
    <property type="entry name" value="LEAF RUST 10 DISEASE-RESISTANCE LOCUS RECEPTOR-LIKE PROTEIN KINASE-LIKE 1.4"/>
    <property type="match status" value="1"/>
</dbReference>
<evidence type="ECO:0000313" key="8">
    <source>
        <dbReference type="EMBL" id="KVI04466.1"/>
    </source>
</evidence>
<reference evidence="8 9" key="1">
    <citation type="journal article" date="2016" name="Sci. Rep.">
        <title>The genome sequence of the outbreeding globe artichoke constructed de novo incorporating a phase-aware low-pass sequencing strategy of F1 progeny.</title>
        <authorList>
            <person name="Scaglione D."/>
            <person name="Reyes-Chin-Wo S."/>
            <person name="Acquadro A."/>
            <person name="Froenicke L."/>
            <person name="Portis E."/>
            <person name="Beitel C."/>
            <person name="Tirone M."/>
            <person name="Mauro R."/>
            <person name="Lo Monaco A."/>
            <person name="Mauromicale G."/>
            <person name="Faccioli P."/>
            <person name="Cattivelli L."/>
            <person name="Rieseberg L."/>
            <person name="Michelmore R."/>
            <person name="Lanteri S."/>
        </authorList>
    </citation>
    <scope>NUCLEOTIDE SEQUENCE [LARGE SCALE GENOMIC DNA]</scope>
    <source>
        <strain evidence="8">2C</strain>
    </source>
</reference>
<dbReference type="AlphaFoldDB" id="A0A103Y8H2"/>
<feature type="transmembrane region" description="Helical" evidence="5">
    <location>
        <begin position="195"/>
        <end position="216"/>
    </location>
</feature>
<dbReference type="OMA" id="NACFART"/>
<dbReference type="GO" id="GO:0016301">
    <property type="term" value="F:kinase activity"/>
    <property type="evidence" value="ECO:0007669"/>
    <property type="project" value="TreeGrafter"/>
</dbReference>
<dbReference type="GO" id="GO:0030247">
    <property type="term" value="F:polysaccharide binding"/>
    <property type="evidence" value="ECO:0007669"/>
    <property type="project" value="InterPro"/>
</dbReference>
<comment type="caution">
    <text evidence="8">The sequence shown here is derived from an EMBL/GenBank/DDBJ whole genome shotgun (WGS) entry which is preliminary data.</text>
</comment>
<organism evidence="8 9">
    <name type="scientific">Cynara cardunculus var. scolymus</name>
    <name type="common">Globe artichoke</name>
    <name type="synonym">Cynara scolymus</name>
    <dbReference type="NCBI Taxonomy" id="59895"/>
    <lineage>
        <taxon>Eukaryota</taxon>
        <taxon>Viridiplantae</taxon>
        <taxon>Streptophyta</taxon>
        <taxon>Embryophyta</taxon>
        <taxon>Tracheophyta</taxon>
        <taxon>Spermatophyta</taxon>
        <taxon>Magnoliopsida</taxon>
        <taxon>eudicotyledons</taxon>
        <taxon>Gunneridae</taxon>
        <taxon>Pentapetalae</taxon>
        <taxon>asterids</taxon>
        <taxon>campanulids</taxon>
        <taxon>Asterales</taxon>
        <taxon>Asteraceae</taxon>
        <taxon>Carduoideae</taxon>
        <taxon>Cardueae</taxon>
        <taxon>Carduinae</taxon>
        <taxon>Cynara</taxon>
    </lineage>
</organism>
<feature type="domain" description="Wall-associated receptor kinase galacturonan-binding" evidence="7">
    <location>
        <begin position="36"/>
        <end position="99"/>
    </location>
</feature>
<evidence type="ECO:0000256" key="3">
    <source>
        <dbReference type="ARBA" id="ARBA00022741"/>
    </source>
</evidence>
<dbReference type="Gramene" id="KVI04466">
    <property type="protein sequence ID" value="KVI04466"/>
    <property type="gene ID" value="Ccrd_017213"/>
</dbReference>
<comment type="subcellular location">
    <subcellularLocation>
        <location evidence="1">Membrane</location>
        <topology evidence="1">Single-pass membrane protein</topology>
    </subcellularLocation>
</comment>
<gene>
    <name evidence="8" type="ORF">Ccrd_017213</name>
</gene>
<dbReference type="InterPro" id="IPR025287">
    <property type="entry name" value="WAK_GUB"/>
</dbReference>
<protein>
    <recommendedName>
        <fullName evidence="7">Wall-associated receptor kinase galacturonan-binding domain-containing protein</fullName>
    </recommendedName>
</protein>
<name>A0A103Y8H2_CYNCS</name>
<evidence type="ECO:0000256" key="5">
    <source>
        <dbReference type="SAM" id="Phobius"/>
    </source>
</evidence>
<keyword evidence="5" id="KW-1133">Transmembrane helix</keyword>
<evidence type="ECO:0000256" key="1">
    <source>
        <dbReference type="ARBA" id="ARBA00004167"/>
    </source>
</evidence>
<keyword evidence="3" id="KW-0547">Nucleotide-binding</keyword>
<evidence type="ECO:0000259" key="7">
    <source>
        <dbReference type="Pfam" id="PF13947"/>
    </source>
</evidence>
<dbReference type="STRING" id="59895.A0A103Y8H2"/>
<dbReference type="EMBL" id="LEKV01002044">
    <property type="protein sequence ID" value="KVI04466.1"/>
    <property type="molecule type" value="Genomic_DNA"/>
</dbReference>
<feature type="chain" id="PRO_5007119490" description="Wall-associated receptor kinase galacturonan-binding domain-containing protein" evidence="6">
    <location>
        <begin position="27"/>
        <end position="377"/>
    </location>
</feature>
<dbReference type="GO" id="GO:0016020">
    <property type="term" value="C:membrane"/>
    <property type="evidence" value="ECO:0007669"/>
    <property type="project" value="UniProtKB-SubCell"/>
</dbReference>
<keyword evidence="5" id="KW-0472">Membrane</keyword>
<dbReference type="Gene3D" id="1.10.510.10">
    <property type="entry name" value="Transferase(Phosphotransferase) domain 1"/>
    <property type="match status" value="1"/>
</dbReference>
<accession>A0A103Y8H2</accession>
<dbReference type="GO" id="GO:0005524">
    <property type="term" value="F:ATP binding"/>
    <property type="evidence" value="ECO:0007669"/>
    <property type="project" value="UniProtKB-KW"/>
</dbReference>
<evidence type="ECO:0000256" key="2">
    <source>
        <dbReference type="ARBA" id="ARBA00022729"/>
    </source>
</evidence>
<keyword evidence="4" id="KW-0067">ATP-binding</keyword>
<evidence type="ECO:0000256" key="4">
    <source>
        <dbReference type="ARBA" id="ARBA00022840"/>
    </source>
</evidence>
<evidence type="ECO:0000256" key="6">
    <source>
        <dbReference type="SAM" id="SignalP"/>
    </source>
</evidence>
<evidence type="ECO:0000313" key="9">
    <source>
        <dbReference type="Proteomes" id="UP000243975"/>
    </source>
</evidence>
<proteinExistence type="predicted"/>
<keyword evidence="9" id="KW-1185">Reference proteome</keyword>
<dbReference type="Pfam" id="PF13947">
    <property type="entry name" value="GUB_WAK_bind"/>
    <property type="match status" value="1"/>
</dbReference>
<keyword evidence="2 6" id="KW-0732">Signal</keyword>
<keyword evidence="5" id="KW-0812">Transmembrane</keyword>
<dbReference type="Proteomes" id="UP000243975">
    <property type="component" value="Unassembled WGS sequence"/>
</dbReference>
<sequence>MDLHFFNKSCFILTTIIFLAYLTVQSLSLASNSTSCVPQNCGNGPNISFPFWLLQQQEPSCGSPGFNLTCKNNYPVLMLSGDDYLVKDIFYANNSVNLVGMKAFNETNLCPIPLRNFSVDGSPFSYSSLSVYLYFFYNCTSPYAEMTYSIDCSKNGSRLSSFGVFHPEILKKHNYSVDLCQSLVHVPVHVDSINLIIGLVGTTLGIVLVCLFCCFYRRLNKKRRSNYGSSYMSRNISSFPSSITDPEKDGTYNGVQIFKYKELEKATNYFDPANELGDGVHELVDPNLGFETNYEVRKMIHGVAELAFQCLQNERDCRPSMDQVLEGLKGIKNGYEKHEVLDGISDDAVLLKNPSQAMSPDSVAIAWSTSTMSTSSG</sequence>
<dbReference type="PANTHER" id="PTHR46008:SF20">
    <property type="entry name" value="PROTEIN KINASE DOMAIN-CONTAINING PROTEIN"/>
    <property type="match status" value="1"/>
</dbReference>
<feature type="signal peptide" evidence="6">
    <location>
        <begin position="1"/>
        <end position="26"/>
    </location>
</feature>